<evidence type="ECO:0008006" key="5">
    <source>
        <dbReference type="Google" id="ProtNLM"/>
    </source>
</evidence>
<dbReference type="AlphaFoldDB" id="A0A1I3YW64"/>
<evidence type="ECO:0000313" key="3">
    <source>
        <dbReference type="EMBL" id="SFK36030.1"/>
    </source>
</evidence>
<dbReference type="PANTHER" id="PTHR11575:SF24">
    <property type="entry name" value="5'-NUCLEOTIDASE"/>
    <property type="match status" value="1"/>
</dbReference>
<dbReference type="GO" id="GO:0009166">
    <property type="term" value="P:nucleotide catabolic process"/>
    <property type="evidence" value="ECO:0007669"/>
    <property type="project" value="InterPro"/>
</dbReference>
<feature type="compositionally biased region" description="Pro residues" evidence="1">
    <location>
        <begin position="123"/>
        <end position="144"/>
    </location>
</feature>
<evidence type="ECO:0000256" key="2">
    <source>
        <dbReference type="SAM" id="SignalP"/>
    </source>
</evidence>
<feature type="chain" id="PRO_5011532732" description="2',3'-cyclic-nucleotide 2'-phosphodiesterase/5'-or 3'-nucleotidase, 5'-nucleotidase family" evidence="2">
    <location>
        <begin position="18"/>
        <end position="403"/>
    </location>
</feature>
<dbReference type="SUPFAM" id="SSF56300">
    <property type="entry name" value="Metallo-dependent phosphatases"/>
    <property type="match status" value="1"/>
</dbReference>
<gene>
    <name evidence="3" type="ORF">SAMN04488082_12152</name>
</gene>
<proteinExistence type="predicted"/>
<keyword evidence="2" id="KW-0732">Signal</keyword>
<name>A0A1I3YW64_9BACT</name>
<sequence>MKIIVCLLCLFSFFACSGQRAPVQAPVAVQAPILPEFEVLNTLHQQFLVFREDDIFRRYGFTYNSPYADWLQRVRSLEQDPAMGDVARLLAGLSIAYRTHGGKSSVYAQFEERFDKALRAPVAPEPTVRPAPATTPAPAAPPEPGVTILFSGDTRGDVFPKSGLTGDVGGLARRPSTIAYFREKDPGVLLLDAGDAFASGFAGSEMTNKVLVRAMNRMRYDAMGLGPQDLAMGEVALRELVGMAKFPLVCSNLEFGKGASPWIKPYAIFERNRLRVAVVSLLPPIPGAVITGARFIAPARALRALLPGLQDKVDCIVLLTQFGREDMAGLLGGAEEIGVILGDSMEFSRGRPAYIPAVPGGRGFGSVRLEHRDAGIARITQTMPVLLGAEPDAQIHEMLDELE</sequence>
<organism evidence="3 4">
    <name type="scientific">Desulfomicrobium apsheronum</name>
    <dbReference type="NCBI Taxonomy" id="52560"/>
    <lineage>
        <taxon>Bacteria</taxon>
        <taxon>Pseudomonadati</taxon>
        <taxon>Thermodesulfobacteriota</taxon>
        <taxon>Desulfovibrionia</taxon>
        <taxon>Desulfovibrionales</taxon>
        <taxon>Desulfomicrobiaceae</taxon>
        <taxon>Desulfomicrobium</taxon>
    </lineage>
</organism>
<dbReference type="InterPro" id="IPR029052">
    <property type="entry name" value="Metallo-depent_PP-like"/>
</dbReference>
<dbReference type="PROSITE" id="PS51257">
    <property type="entry name" value="PROKAR_LIPOPROTEIN"/>
    <property type="match status" value="1"/>
</dbReference>
<feature type="region of interest" description="Disordered" evidence="1">
    <location>
        <begin position="121"/>
        <end position="145"/>
    </location>
</feature>
<feature type="signal peptide" evidence="2">
    <location>
        <begin position="1"/>
        <end position="17"/>
    </location>
</feature>
<protein>
    <recommendedName>
        <fullName evidence="5">2',3'-cyclic-nucleotide 2'-phosphodiesterase/5'-or 3'-nucleotidase, 5'-nucleotidase family</fullName>
    </recommendedName>
</protein>
<dbReference type="Proteomes" id="UP000198635">
    <property type="component" value="Unassembled WGS sequence"/>
</dbReference>
<dbReference type="PANTHER" id="PTHR11575">
    <property type="entry name" value="5'-NUCLEOTIDASE-RELATED"/>
    <property type="match status" value="1"/>
</dbReference>
<evidence type="ECO:0000256" key="1">
    <source>
        <dbReference type="SAM" id="MobiDB-lite"/>
    </source>
</evidence>
<dbReference type="InterPro" id="IPR006179">
    <property type="entry name" value="5_nucleotidase/apyrase"/>
</dbReference>
<accession>A0A1I3YW64</accession>
<dbReference type="STRING" id="52560.SAMN04488082_12152"/>
<evidence type="ECO:0000313" key="4">
    <source>
        <dbReference type="Proteomes" id="UP000198635"/>
    </source>
</evidence>
<dbReference type="RefSeq" id="WP_092378387.1">
    <property type="nucleotide sequence ID" value="NZ_FORX01000021.1"/>
</dbReference>
<dbReference type="EMBL" id="FORX01000021">
    <property type="protein sequence ID" value="SFK36030.1"/>
    <property type="molecule type" value="Genomic_DNA"/>
</dbReference>
<dbReference type="Gene3D" id="3.60.21.10">
    <property type="match status" value="1"/>
</dbReference>
<dbReference type="GO" id="GO:0016787">
    <property type="term" value="F:hydrolase activity"/>
    <property type="evidence" value="ECO:0007669"/>
    <property type="project" value="InterPro"/>
</dbReference>
<dbReference type="OrthoDB" id="5469761at2"/>
<reference evidence="4" key="1">
    <citation type="submission" date="2016-10" db="EMBL/GenBank/DDBJ databases">
        <authorList>
            <person name="Varghese N."/>
            <person name="Submissions S."/>
        </authorList>
    </citation>
    <scope>NUCLEOTIDE SEQUENCE [LARGE SCALE GENOMIC DNA]</scope>
    <source>
        <strain evidence="4">DSM 5918</strain>
    </source>
</reference>
<keyword evidence="4" id="KW-1185">Reference proteome</keyword>
<dbReference type="GO" id="GO:0030288">
    <property type="term" value="C:outer membrane-bounded periplasmic space"/>
    <property type="evidence" value="ECO:0007669"/>
    <property type="project" value="TreeGrafter"/>
</dbReference>